<dbReference type="GO" id="GO:0000160">
    <property type="term" value="P:phosphorelay signal transduction system"/>
    <property type="evidence" value="ECO:0007669"/>
    <property type="project" value="UniProtKB-KW"/>
</dbReference>
<evidence type="ECO:0000256" key="10">
    <source>
        <dbReference type="PIRNR" id="PIRNR036392"/>
    </source>
</evidence>
<feature type="compositionally biased region" description="Acidic residues" evidence="12">
    <location>
        <begin position="202"/>
        <end position="213"/>
    </location>
</feature>
<dbReference type="SMART" id="SM00448">
    <property type="entry name" value="REC"/>
    <property type="match status" value="1"/>
</dbReference>
<feature type="region of interest" description="Disordered" evidence="12">
    <location>
        <begin position="1"/>
        <end position="20"/>
    </location>
</feature>
<comment type="similarity">
    <text evidence="2">Belongs to the ARR family. Type-B subfamily.</text>
</comment>
<evidence type="ECO:0000256" key="5">
    <source>
        <dbReference type="ARBA" id="ARBA00023015"/>
    </source>
</evidence>
<dbReference type="RefSeq" id="XP_008812975.2">
    <property type="nucleotide sequence ID" value="XM_008814753.4"/>
</dbReference>
<dbReference type="Proteomes" id="UP000228380">
    <property type="component" value="Chromosome 8"/>
</dbReference>
<dbReference type="NCBIfam" id="TIGR01557">
    <property type="entry name" value="myb_SHAQKYF"/>
    <property type="match status" value="1"/>
</dbReference>
<feature type="compositionally biased region" description="Low complexity" evidence="12">
    <location>
        <begin position="10"/>
        <end position="20"/>
    </location>
</feature>
<gene>
    <name evidence="16" type="primary">LOC103723735</name>
</gene>
<keyword evidence="6 10" id="KW-0238">DNA-binding</keyword>
<keyword evidence="9 10" id="KW-0539">Nucleus</keyword>
<dbReference type="GO" id="GO:0005634">
    <property type="term" value="C:nucleus"/>
    <property type="evidence" value="ECO:0007669"/>
    <property type="project" value="UniProtKB-SubCell"/>
</dbReference>
<evidence type="ECO:0000259" key="13">
    <source>
        <dbReference type="PROSITE" id="PS50110"/>
    </source>
</evidence>
<feature type="domain" description="Response regulatory" evidence="13">
    <location>
        <begin position="33"/>
        <end position="148"/>
    </location>
</feature>
<evidence type="ECO:0000256" key="11">
    <source>
        <dbReference type="PROSITE-ProRule" id="PRU00169"/>
    </source>
</evidence>
<dbReference type="InterPro" id="IPR045279">
    <property type="entry name" value="ARR-like"/>
</dbReference>
<dbReference type="AlphaFoldDB" id="A0A8B7D4F0"/>
<dbReference type="PANTHER" id="PTHR43874:SF123">
    <property type="entry name" value="TWO-COMPONENT RESPONSE REGULATOR ARR14"/>
    <property type="match status" value="1"/>
</dbReference>
<evidence type="ECO:0000313" key="16">
    <source>
        <dbReference type="RefSeq" id="XP_008812975.2"/>
    </source>
</evidence>
<keyword evidence="3 11" id="KW-0597">Phosphoprotein</keyword>
<keyword evidence="5 10" id="KW-0805">Transcription regulation</keyword>
<organism evidence="15 16">
    <name type="scientific">Phoenix dactylifera</name>
    <name type="common">Date palm</name>
    <dbReference type="NCBI Taxonomy" id="42345"/>
    <lineage>
        <taxon>Eukaryota</taxon>
        <taxon>Viridiplantae</taxon>
        <taxon>Streptophyta</taxon>
        <taxon>Embryophyta</taxon>
        <taxon>Tracheophyta</taxon>
        <taxon>Spermatophyta</taxon>
        <taxon>Magnoliopsida</taxon>
        <taxon>Liliopsida</taxon>
        <taxon>Arecaceae</taxon>
        <taxon>Coryphoideae</taxon>
        <taxon>Phoeniceae</taxon>
        <taxon>Phoenix</taxon>
    </lineage>
</organism>
<dbReference type="PROSITE" id="PS50110">
    <property type="entry name" value="RESPONSE_REGULATORY"/>
    <property type="match status" value="1"/>
</dbReference>
<evidence type="ECO:0000256" key="6">
    <source>
        <dbReference type="ARBA" id="ARBA00023125"/>
    </source>
</evidence>
<dbReference type="PANTHER" id="PTHR43874">
    <property type="entry name" value="TWO-COMPONENT RESPONSE REGULATOR"/>
    <property type="match status" value="1"/>
</dbReference>
<evidence type="ECO:0000256" key="7">
    <source>
        <dbReference type="ARBA" id="ARBA00023159"/>
    </source>
</evidence>
<dbReference type="Gene3D" id="3.40.50.2300">
    <property type="match status" value="1"/>
</dbReference>
<sequence length="679" mass="73784">MATVQKLPGSSSSTASSYGSCRVDDEQFPAGMRVLVVDDDVTCLRILEHMLQRCRYNVTTCCQATKALSLLRERKGGYDVVISDVHMPDMDGYKLLELVGLEMDLPVIMMSADGRTSAVMRGIKHGACDYLIKPVRIEELKNIWQHVIRKKWNENRDLEHSGTMEESDRFRRAVDDTEYASSVNDGTDGTWKSQKKKRDAKEDEDDGELDNEDPSASKKPRVVWSVELHQQFVSAVNQLGIDKAVPKRILELMNVPGLTRENVASHLQKFRLYLKRLSGVAQNQSVLPNSFCGSVEPNAKLGSLGRFDFQALAASGQIPPQTLAALHVELLGRPSGSLGLPAVDQPVLLHASMRAHKCIPVEQGVAFGQPLLKCQSSTQKQLPQSNIVVEDMSSGFSAWSSNQFSATGTAGNLGAVNKSQSGNLLVQMLQQQHPYPVLPESNHAINVQPSCLIAPSQSSNGFQIGNSHVPINPNSTVDTALSSTSFQVRSNALPVNQNSNYTNSSTVMDYNLISSQSHNVPLDMEQVSNGDLKNVGVLNGYSVPGSVSPSVSSCSIRTESCTGWQVQNSIVNVAPASRLPTHLPSLCIQGSDSKTSALPDQGRGRNLGFVGKGTCIPSRFAVDDNESPTNDPSHWNTCIGNERVRVKQETVLDFGDGSGVENSKLPHFSSNDLMGVLSK</sequence>
<dbReference type="InterPro" id="IPR011006">
    <property type="entry name" value="CheY-like_superfamily"/>
</dbReference>
<evidence type="ECO:0000256" key="4">
    <source>
        <dbReference type="ARBA" id="ARBA00023012"/>
    </source>
</evidence>
<evidence type="ECO:0000256" key="3">
    <source>
        <dbReference type="ARBA" id="ARBA00022553"/>
    </source>
</evidence>
<evidence type="ECO:0000256" key="1">
    <source>
        <dbReference type="ARBA" id="ARBA00004123"/>
    </source>
</evidence>
<accession>A0A8B7D4F0</accession>
<protein>
    <recommendedName>
        <fullName evidence="10">Two-component response regulator</fullName>
    </recommendedName>
</protein>
<dbReference type="GO" id="GO:0003677">
    <property type="term" value="F:DNA binding"/>
    <property type="evidence" value="ECO:0007669"/>
    <property type="project" value="UniProtKB-KW"/>
</dbReference>
<dbReference type="InterPro" id="IPR006447">
    <property type="entry name" value="Myb_dom_plants"/>
</dbReference>
<dbReference type="PIRSF" id="PIRSF036392">
    <property type="entry name" value="RR_ARR_type-B"/>
    <property type="match status" value="1"/>
</dbReference>
<evidence type="ECO:0000313" key="15">
    <source>
        <dbReference type="Proteomes" id="UP000228380"/>
    </source>
</evidence>
<evidence type="ECO:0000256" key="9">
    <source>
        <dbReference type="ARBA" id="ARBA00023242"/>
    </source>
</evidence>
<dbReference type="InterPro" id="IPR001005">
    <property type="entry name" value="SANT/Myb"/>
</dbReference>
<dbReference type="SUPFAM" id="SSF46689">
    <property type="entry name" value="Homeodomain-like"/>
    <property type="match status" value="1"/>
</dbReference>
<dbReference type="FunFam" id="3.40.50.2300:FF:000408">
    <property type="entry name" value="Two-component response regulator"/>
    <property type="match status" value="1"/>
</dbReference>
<keyword evidence="15" id="KW-1185">Reference proteome</keyword>
<feature type="compositionally biased region" description="Basic and acidic residues" evidence="12">
    <location>
        <begin position="160"/>
        <end position="175"/>
    </location>
</feature>
<reference evidence="16" key="2">
    <citation type="submission" date="2025-08" db="UniProtKB">
        <authorList>
            <consortium name="RefSeq"/>
        </authorList>
    </citation>
    <scope>IDENTIFICATION</scope>
    <source>
        <tissue evidence="16">Young leaves</tissue>
    </source>
</reference>
<evidence type="ECO:0000256" key="2">
    <source>
        <dbReference type="ARBA" id="ARBA00006015"/>
    </source>
</evidence>
<dbReference type="InterPro" id="IPR001789">
    <property type="entry name" value="Sig_transdc_resp-reg_receiver"/>
</dbReference>
<dbReference type="CDD" id="cd17584">
    <property type="entry name" value="REC_typeB_ARR-like"/>
    <property type="match status" value="1"/>
</dbReference>
<dbReference type="InterPro" id="IPR017930">
    <property type="entry name" value="Myb_dom"/>
</dbReference>
<dbReference type="GeneID" id="103723735"/>
<keyword evidence="7 10" id="KW-0010">Activator</keyword>
<feature type="modified residue" description="4-aspartylphosphate" evidence="11">
    <location>
        <position position="84"/>
    </location>
</feature>
<feature type="compositionally biased region" description="Polar residues" evidence="12">
    <location>
        <begin position="179"/>
        <end position="192"/>
    </location>
</feature>
<dbReference type="SUPFAM" id="SSF52172">
    <property type="entry name" value="CheY-like"/>
    <property type="match status" value="1"/>
</dbReference>
<reference evidence="15" key="1">
    <citation type="journal article" date="2019" name="Nat. Commun.">
        <title>Genome-wide association mapping of date palm fruit traits.</title>
        <authorList>
            <person name="Hazzouri K.M."/>
            <person name="Gros-Balthazard M."/>
            <person name="Flowers J.M."/>
            <person name="Copetti D."/>
            <person name="Lemansour A."/>
            <person name="Lebrun M."/>
            <person name="Masmoudi K."/>
            <person name="Ferrand S."/>
            <person name="Dhar M.I."/>
            <person name="Fresquez Z.A."/>
            <person name="Rosas U."/>
            <person name="Zhang J."/>
            <person name="Talag J."/>
            <person name="Lee S."/>
            <person name="Kudrna D."/>
            <person name="Powell R.F."/>
            <person name="Leitch I.J."/>
            <person name="Krueger R.R."/>
            <person name="Wing R.A."/>
            <person name="Amiri K.M.A."/>
            <person name="Purugganan M.D."/>
        </authorList>
    </citation>
    <scope>NUCLEOTIDE SEQUENCE [LARGE SCALE GENOMIC DNA]</scope>
    <source>
        <strain evidence="15">cv. Khalas</strain>
    </source>
</reference>
<dbReference type="InterPro" id="IPR017053">
    <property type="entry name" value="Response_reg_B-typ_pln"/>
</dbReference>
<evidence type="ECO:0000259" key="14">
    <source>
        <dbReference type="PROSITE" id="PS51294"/>
    </source>
</evidence>
<keyword evidence="4 10" id="KW-0902">Two-component regulatory system</keyword>
<dbReference type="FunFam" id="1.10.10.60:FF:000007">
    <property type="entry name" value="Two-component response regulator"/>
    <property type="match status" value="1"/>
</dbReference>
<evidence type="ECO:0000256" key="8">
    <source>
        <dbReference type="ARBA" id="ARBA00023163"/>
    </source>
</evidence>
<feature type="domain" description="HTH myb-type" evidence="14">
    <location>
        <begin position="216"/>
        <end position="275"/>
    </location>
</feature>
<proteinExistence type="inferred from homology"/>
<feature type="region of interest" description="Disordered" evidence="12">
    <location>
        <begin position="160"/>
        <end position="218"/>
    </location>
</feature>
<dbReference type="InterPro" id="IPR009057">
    <property type="entry name" value="Homeodomain-like_sf"/>
</dbReference>
<dbReference type="Pfam" id="PF00072">
    <property type="entry name" value="Response_reg"/>
    <property type="match status" value="1"/>
</dbReference>
<dbReference type="Gene3D" id="1.10.10.60">
    <property type="entry name" value="Homeodomain-like"/>
    <property type="match status" value="1"/>
</dbReference>
<comment type="function">
    <text evidence="10">Transcriptional activator that binds specific DNA sequence.</text>
</comment>
<evidence type="ECO:0000256" key="12">
    <source>
        <dbReference type="SAM" id="MobiDB-lite"/>
    </source>
</evidence>
<dbReference type="Pfam" id="PF00249">
    <property type="entry name" value="Myb_DNA-binding"/>
    <property type="match status" value="1"/>
</dbReference>
<comment type="subcellular location">
    <subcellularLocation>
        <location evidence="1 10">Nucleus</location>
    </subcellularLocation>
</comment>
<dbReference type="GO" id="GO:0009736">
    <property type="term" value="P:cytokinin-activated signaling pathway"/>
    <property type="evidence" value="ECO:0007669"/>
    <property type="project" value="InterPro"/>
</dbReference>
<keyword evidence="8 10" id="KW-0804">Transcription</keyword>
<name>A0A8B7D4F0_PHODC</name>
<dbReference type="GO" id="GO:0003700">
    <property type="term" value="F:DNA-binding transcription factor activity"/>
    <property type="evidence" value="ECO:0007669"/>
    <property type="project" value="UniProtKB-UniRule"/>
</dbReference>
<dbReference type="PROSITE" id="PS51294">
    <property type="entry name" value="HTH_MYB"/>
    <property type="match status" value="1"/>
</dbReference>